<evidence type="ECO:0000256" key="3">
    <source>
        <dbReference type="ARBA" id="ARBA00022729"/>
    </source>
</evidence>
<dbReference type="InterPro" id="IPR012599">
    <property type="entry name" value="Propeptide_C1A"/>
</dbReference>
<dbReference type="InParanoid" id="K3XHN5"/>
<dbReference type="eggNOG" id="KOG1543">
    <property type="taxonomic scope" value="Eukaryota"/>
</dbReference>
<dbReference type="FunFam" id="3.90.70.10:FF:000081">
    <property type="entry name" value="cathepsin B-like protease 2"/>
    <property type="match status" value="1"/>
</dbReference>
<dbReference type="PROSITE" id="PS00639">
    <property type="entry name" value="THIOL_PROTEASE_HIS"/>
    <property type="match status" value="1"/>
</dbReference>
<dbReference type="GO" id="GO:0005764">
    <property type="term" value="C:lysosome"/>
    <property type="evidence" value="ECO:0000318"/>
    <property type="project" value="GO_Central"/>
</dbReference>
<dbReference type="EMBL" id="AGNK02003301">
    <property type="status" value="NOT_ANNOTATED_CDS"/>
    <property type="molecule type" value="Genomic_DNA"/>
</dbReference>
<evidence type="ECO:0000313" key="10">
    <source>
        <dbReference type="EnsemblPlants" id="KQL06906"/>
    </source>
</evidence>
<evidence type="ECO:0000256" key="1">
    <source>
        <dbReference type="ARBA" id="ARBA00008455"/>
    </source>
</evidence>
<evidence type="ECO:0000259" key="9">
    <source>
        <dbReference type="SMART" id="SM00645"/>
    </source>
</evidence>
<keyword evidence="7" id="KW-0325">Glycoprotein</keyword>
<protein>
    <recommendedName>
        <fullName evidence="9">Peptidase C1A papain C-terminal domain-containing protein</fullName>
    </recommendedName>
</protein>
<keyword evidence="11" id="KW-1185">Reference proteome</keyword>
<proteinExistence type="inferred from homology"/>
<dbReference type="InterPro" id="IPR013128">
    <property type="entry name" value="Peptidase_C1A"/>
</dbReference>
<dbReference type="AlphaFoldDB" id="K3XHN5"/>
<evidence type="ECO:0000256" key="8">
    <source>
        <dbReference type="SAM" id="MobiDB-lite"/>
    </source>
</evidence>
<dbReference type="Pfam" id="PF08127">
    <property type="entry name" value="Propeptide_C1"/>
    <property type="match status" value="1"/>
</dbReference>
<sequence length="452" mass="50279">MGADSPREMIHRADSPREMILWLKLLTAISFLLSSPSIVGLRQQQELNPSNLLLAILKYKHKAPTPRGRRSSKQATSCRESRQLKRIDKNKKMGGTLQQQLLLFFFLSAVAPQVVRAVKPIPNSNLGVEEGDNSIGIIQKDIIQTVNKHPDAGWTAAHNPYFANYTIAQFKHILGVKPTPRDALTDVPAKTYSRSLKLPKEFDARSKWSHCSTIGNILDQGHCGSCWAFGAVECLQDRFCIHMNVNISLSVNDLLACCGFMCGDGCDGGYPIMAWRYFVQNGVVTDECDPYFDQVGCNHPGCEPAYPTPVCEKKCKVRNQVWEEKKHFSVNAYRIKSDPHDIMSEVYINGPVEVAFTVYEDFAHYKSGVYKHITGGMMGGHAVKLIGWGTSDAGEDYWLLANQWNRGWGDDGYFKIIRGRNECGIEEDVVAGMPSGKNMVGNYGGSFGTAVI</sequence>
<dbReference type="GO" id="GO:0005615">
    <property type="term" value="C:extracellular space"/>
    <property type="evidence" value="ECO:0000318"/>
    <property type="project" value="GO_Central"/>
</dbReference>
<dbReference type="InterPro" id="IPR025660">
    <property type="entry name" value="Pept_his_AS"/>
</dbReference>
<comment type="similarity">
    <text evidence="1">Belongs to the peptidase C1 family.</text>
</comment>
<dbReference type="GO" id="GO:0004197">
    <property type="term" value="F:cysteine-type endopeptidase activity"/>
    <property type="evidence" value="ECO:0000318"/>
    <property type="project" value="GO_Central"/>
</dbReference>
<dbReference type="InterPro" id="IPR038765">
    <property type="entry name" value="Papain-like_cys_pep_sf"/>
</dbReference>
<dbReference type="PANTHER" id="PTHR12411">
    <property type="entry name" value="CYSTEINE PROTEASE FAMILY C1-RELATED"/>
    <property type="match status" value="1"/>
</dbReference>
<name>K3XHN5_SETIT</name>
<reference evidence="11" key="1">
    <citation type="journal article" date="2012" name="Nat. Biotechnol.">
        <title>Reference genome sequence of the model plant Setaria.</title>
        <authorList>
            <person name="Bennetzen J.L."/>
            <person name="Schmutz J."/>
            <person name="Wang H."/>
            <person name="Percifield R."/>
            <person name="Hawkins J."/>
            <person name="Pontaroli A.C."/>
            <person name="Estep M."/>
            <person name="Feng L."/>
            <person name="Vaughn J.N."/>
            <person name="Grimwood J."/>
            <person name="Jenkins J."/>
            <person name="Barry K."/>
            <person name="Lindquist E."/>
            <person name="Hellsten U."/>
            <person name="Deshpande S."/>
            <person name="Wang X."/>
            <person name="Wu X."/>
            <person name="Mitros T."/>
            <person name="Triplett J."/>
            <person name="Yang X."/>
            <person name="Ye C.Y."/>
            <person name="Mauro-Herrera M."/>
            <person name="Wang L."/>
            <person name="Li P."/>
            <person name="Sharma M."/>
            <person name="Sharma R."/>
            <person name="Ronald P.C."/>
            <person name="Panaud O."/>
            <person name="Kellogg E.A."/>
            <person name="Brutnell T.P."/>
            <person name="Doust A.N."/>
            <person name="Tuskan G.A."/>
            <person name="Rokhsar D."/>
            <person name="Devos K.M."/>
        </authorList>
    </citation>
    <scope>NUCLEOTIDE SEQUENCE [LARGE SCALE GENOMIC DNA]</scope>
    <source>
        <strain evidence="11">cv. Yugu1</strain>
    </source>
</reference>
<evidence type="ECO:0000256" key="5">
    <source>
        <dbReference type="ARBA" id="ARBA00022807"/>
    </source>
</evidence>
<dbReference type="GO" id="GO:0051603">
    <property type="term" value="P:proteolysis involved in protein catabolic process"/>
    <property type="evidence" value="ECO:0000318"/>
    <property type="project" value="GO_Central"/>
</dbReference>
<dbReference type="Gene3D" id="3.90.70.10">
    <property type="entry name" value="Cysteine proteinases"/>
    <property type="match status" value="1"/>
</dbReference>
<dbReference type="InterPro" id="IPR000668">
    <property type="entry name" value="Peptidase_C1A_C"/>
</dbReference>
<feature type="domain" description="Peptidase C1A papain C-terminal" evidence="9">
    <location>
        <begin position="198"/>
        <end position="433"/>
    </location>
</feature>
<evidence type="ECO:0000256" key="2">
    <source>
        <dbReference type="ARBA" id="ARBA00022670"/>
    </source>
</evidence>
<keyword evidence="6" id="KW-1015">Disulfide bond</keyword>
<feature type="compositionally biased region" description="Basic residues" evidence="8">
    <location>
        <begin position="63"/>
        <end position="72"/>
    </location>
</feature>
<evidence type="ECO:0000313" key="11">
    <source>
        <dbReference type="Proteomes" id="UP000004995"/>
    </source>
</evidence>
<dbReference type="InterPro" id="IPR000169">
    <property type="entry name" value="Pept_cys_AS"/>
</dbReference>
<dbReference type="PRINTS" id="PR00705">
    <property type="entry name" value="PAPAIN"/>
</dbReference>
<feature type="region of interest" description="Disordered" evidence="8">
    <location>
        <begin position="63"/>
        <end position="82"/>
    </location>
</feature>
<accession>K3XHN5</accession>
<dbReference type="CDD" id="cd02620">
    <property type="entry name" value="Peptidase_C1A_CathepsinB"/>
    <property type="match status" value="1"/>
</dbReference>
<dbReference type="EnsemblPlants" id="KQL06906">
    <property type="protein sequence ID" value="KQL06906"/>
    <property type="gene ID" value="SETIT_001407mg"/>
</dbReference>
<keyword evidence="5" id="KW-0788">Thiol protease</keyword>
<dbReference type="SUPFAM" id="SSF54001">
    <property type="entry name" value="Cysteine proteinases"/>
    <property type="match status" value="1"/>
</dbReference>
<dbReference type="Proteomes" id="UP000004995">
    <property type="component" value="Unassembled WGS sequence"/>
</dbReference>
<evidence type="ECO:0000256" key="4">
    <source>
        <dbReference type="ARBA" id="ARBA00022801"/>
    </source>
</evidence>
<evidence type="ECO:0000256" key="6">
    <source>
        <dbReference type="ARBA" id="ARBA00023157"/>
    </source>
</evidence>
<dbReference type="Pfam" id="PF00112">
    <property type="entry name" value="Peptidase_C1"/>
    <property type="match status" value="1"/>
</dbReference>
<dbReference type="PROSITE" id="PS00139">
    <property type="entry name" value="THIOL_PROTEASE_CYS"/>
    <property type="match status" value="1"/>
</dbReference>
<keyword evidence="2" id="KW-0645">Protease</keyword>
<dbReference type="STRING" id="4555.K3XHN5"/>
<evidence type="ECO:0000256" key="7">
    <source>
        <dbReference type="ARBA" id="ARBA00023180"/>
    </source>
</evidence>
<keyword evidence="4" id="KW-0378">Hydrolase</keyword>
<keyword evidence="3" id="KW-0732">Signal</keyword>
<reference evidence="10" key="2">
    <citation type="submission" date="2018-08" db="UniProtKB">
        <authorList>
            <consortium name="EnsemblPlants"/>
        </authorList>
    </citation>
    <scope>IDENTIFICATION</scope>
    <source>
        <strain evidence="10">Yugu1</strain>
    </source>
</reference>
<dbReference type="SMART" id="SM00645">
    <property type="entry name" value="Pept_C1"/>
    <property type="match status" value="1"/>
</dbReference>
<organism evidence="10 11">
    <name type="scientific">Setaria italica</name>
    <name type="common">Foxtail millet</name>
    <name type="synonym">Panicum italicum</name>
    <dbReference type="NCBI Taxonomy" id="4555"/>
    <lineage>
        <taxon>Eukaryota</taxon>
        <taxon>Viridiplantae</taxon>
        <taxon>Streptophyta</taxon>
        <taxon>Embryophyta</taxon>
        <taxon>Tracheophyta</taxon>
        <taxon>Spermatophyta</taxon>
        <taxon>Magnoliopsida</taxon>
        <taxon>Liliopsida</taxon>
        <taxon>Poales</taxon>
        <taxon>Poaceae</taxon>
        <taxon>PACMAD clade</taxon>
        <taxon>Panicoideae</taxon>
        <taxon>Panicodae</taxon>
        <taxon>Paniceae</taxon>
        <taxon>Cenchrinae</taxon>
        <taxon>Setaria</taxon>
    </lineage>
</organism>
<dbReference type="Gramene" id="KQL06906">
    <property type="protein sequence ID" value="KQL06906"/>
    <property type="gene ID" value="SETIT_001407mg"/>
</dbReference>
<dbReference type="OMA" id="DEKIPYW"/>